<accession>A0AAV4QYY1</accession>
<dbReference type="EMBL" id="BPLR01007091">
    <property type="protein sequence ID" value="GIY14494.1"/>
    <property type="molecule type" value="Genomic_DNA"/>
</dbReference>
<proteinExistence type="predicted"/>
<feature type="region of interest" description="Disordered" evidence="1">
    <location>
        <begin position="71"/>
        <end position="90"/>
    </location>
</feature>
<name>A0AAV4QYY1_CAEEX</name>
<gene>
    <name evidence="2" type="ORF">CEXT_435501</name>
</gene>
<evidence type="ECO:0000256" key="1">
    <source>
        <dbReference type="SAM" id="MobiDB-lite"/>
    </source>
</evidence>
<evidence type="ECO:0000313" key="2">
    <source>
        <dbReference type="EMBL" id="GIY14494.1"/>
    </source>
</evidence>
<sequence length="90" mass="9953">MMADTADYQNRLKLGPYASLLCLMISQNGRAAKGDEKSRKKLAAGGISKWSSCVSRTHSVRRLSITSNWRGLQKRLGKKRKETKTAIGKG</sequence>
<feature type="compositionally biased region" description="Basic residues" evidence="1">
    <location>
        <begin position="72"/>
        <end position="82"/>
    </location>
</feature>
<reference evidence="2 3" key="1">
    <citation type="submission" date="2021-06" db="EMBL/GenBank/DDBJ databases">
        <title>Caerostris extrusa draft genome.</title>
        <authorList>
            <person name="Kono N."/>
            <person name="Arakawa K."/>
        </authorList>
    </citation>
    <scope>NUCLEOTIDE SEQUENCE [LARGE SCALE GENOMIC DNA]</scope>
</reference>
<evidence type="ECO:0000313" key="3">
    <source>
        <dbReference type="Proteomes" id="UP001054945"/>
    </source>
</evidence>
<organism evidence="2 3">
    <name type="scientific">Caerostris extrusa</name>
    <name type="common">Bark spider</name>
    <name type="synonym">Caerostris bankana</name>
    <dbReference type="NCBI Taxonomy" id="172846"/>
    <lineage>
        <taxon>Eukaryota</taxon>
        <taxon>Metazoa</taxon>
        <taxon>Ecdysozoa</taxon>
        <taxon>Arthropoda</taxon>
        <taxon>Chelicerata</taxon>
        <taxon>Arachnida</taxon>
        <taxon>Araneae</taxon>
        <taxon>Araneomorphae</taxon>
        <taxon>Entelegynae</taxon>
        <taxon>Araneoidea</taxon>
        <taxon>Araneidae</taxon>
        <taxon>Caerostris</taxon>
    </lineage>
</organism>
<dbReference type="AlphaFoldDB" id="A0AAV4QYY1"/>
<protein>
    <submittedName>
        <fullName evidence="2">Uncharacterized protein</fullName>
    </submittedName>
</protein>
<comment type="caution">
    <text evidence="2">The sequence shown here is derived from an EMBL/GenBank/DDBJ whole genome shotgun (WGS) entry which is preliminary data.</text>
</comment>
<keyword evidence="3" id="KW-1185">Reference proteome</keyword>
<dbReference type="Proteomes" id="UP001054945">
    <property type="component" value="Unassembled WGS sequence"/>
</dbReference>